<keyword evidence="3" id="KW-1185">Reference proteome</keyword>
<gene>
    <name evidence="2" type="ORF">Tco_0923406</name>
</gene>
<feature type="region of interest" description="Disordered" evidence="1">
    <location>
        <begin position="203"/>
        <end position="228"/>
    </location>
</feature>
<evidence type="ECO:0000313" key="2">
    <source>
        <dbReference type="EMBL" id="GJT32987.1"/>
    </source>
</evidence>
<organism evidence="2 3">
    <name type="scientific">Tanacetum coccineum</name>
    <dbReference type="NCBI Taxonomy" id="301880"/>
    <lineage>
        <taxon>Eukaryota</taxon>
        <taxon>Viridiplantae</taxon>
        <taxon>Streptophyta</taxon>
        <taxon>Embryophyta</taxon>
        <taxon>Tracheophyta</taxon>
        <taxon>Spermatophyta</taxon>
        <taxon>Magnoliopsida</taxon>
        <taxon>eudicotyledons</taxon>
        <taxon>Gunneridae</taxon>
        <taxon>Pentapetalae</taxon>
        <taxon>asterids</taxon>
        <taxon>campanulids</taxon>
        <taxon>Asterales</taxon>
        <taxon>Asteraceae</taxon>
        <taxon>Asteroideae</taxon>
        <taxon>Anthemideae</taxon>
        <taxon>Anthemidinae</taxon>
        <taxon>Tanacetum</taxon>
    </lineage>
</organism>
<reference evidence="2" key="2">
    <citation type="submission" date="2022-01" db="EMBL/GenBank/DDBJ databases">
        <authorList>
            <person name="Yamashiro T."/>
            <person name="Shiraishi A."/>
            <person name="Satake H."/>
            <person name="Nakayama K."/>
        </authorList>
    </citation>
    <scope>NUCLEOTIDE SEQUENCE</scope>
</reference>
<proteinExistence type="predicted"/>
<feature type="compositionally biased region" description="Basic and acidic residues" evidence="1">
    <location>
        <begin position="211"/>
        <end position="221"/>
    </location>
</feature>
<reference evidence="2" key="1">
    <citation type="journal article" date="2022" name="Int. J. Mol. Sci.">
        <title>Draft Genome of Tanacetum Coccineum: Genomic Comparison of Closely Related Tanacetum-Family Plants.</title>
        <authorList>
            <person name="Yamashiro T."/>
            <person name="Shiraishi A."/>
            <person name="Nakayama K."/>
            <person name="Satake H."/>
        </authorList>
    </citation>
    <scope>NUCLEOTIDE SEQUENCE</scope>
</reference>
<protein>
    <submittedName>
        <fullName evidence="2">Uncharacterized protein</fullName>
    </submittedName>
</protein>
<dbReference type="Proteomes" id="UP001151760">
    <property type="component" value="Unassembled WGS sequence"/>
</dbReference>
<name>A0ABQ5D3R6_9ASTR</name>
<sequence>MSLSLAKNVIIAGADNRPPMLDKTQYSSWASLTEPGTLTTPAIVRTRRYDELILKSFEKLVTLKQQTLFYKTYHKIFIIWRESQSLNTKFINHLEYEWSKLFMDVKLAKDLHNTNFDHLYAHLRQHEAHANEVRIMKERFPNPLALVANTYNSSPSYTNQTLYHQQLSPFAPQQFSPLALHQLNDGPMVTIQDGRVTVQTVQGRQNQGYRGSEEGHMERKCTKPKRPRNSTWFKEKALLVEALELGMVLDEEQMAFLADNGDTVTTSQQS</sequence>
<evidence type="ECO:0000313" key="3">
    <source>
        <dbReference type="Proteomes" id="UP001151760"/>
    </source>
</evidence>
<dbReference type="EMBL" id="BQNB010014839">
    <property type="protein sequence ID" value="GJT32987.1"/>
    <property type="molecule type" value="Genomic_DNA"/>
</dbReference>
<comment type="caution">
    <text evidence="2">The sequence shown here is derived from an EMBL/GenBank/DDBJ whole genome shotgun (WGS) entry which is preliminary data.</text>
</comment>
<accession>A0ABQ5D3R6</accession>
<evidence type="ECO:0000256" key="1">
    <source>
        <dbReference type="SAM" id="MobiDB-lite"/>
    </source>
</evidence>